<comment type="caution">
    <text evidence="3">The sequence shown here is derived from an EMBL/GenBank/DDBJ whole genome shotgun (WGS) entry which is preliminary data.</text>
</comment>
<dbReference type="RefSeq" id="WP_346114036.1">
    <property type="nucleotide sequence ID" value="NZ_BAAAMU010000147.1"/>
</dbReference>
<reference evidence="4" key="1">
    <citation type="journal article" date="2019" name="Int. J. Syst. Evol. Microbiol.">
        <title>The Global Catalogue of Microorganisms (GCM) 10K type strain sequencing project: providing services to taxonomists for standard genome sequencing and annotation.</title>
        <authorList>
            <consortium name="The Broad Institute Genomics Platform"/>
            <consortium name="The Broad Institute Genome Sequencing Center for Infectious Disease"/>
            <person name="Wu L."/>
            <person name="Ma J."/>
        </authorList>
    </citation>
    <scope>NUCLEOTIDE SEQUENCE [LARGE SCALE GENOMIC DNA]</scope>
    <source>
        <strain evidence="4">JCM 13929</strain>
    </source>
</reference>
<feature type="domain" description="Tyr recombinase" evidence="2">
    <location>
        <begin position="1"/>
        <end position="83"/>
    </location>
</feature>
<sequence>MFTTAEGEPLRANYLTGRFRRLVAVCGQPPIRLYDLRHGAVTLALTAHTDLKVVETMLEHASIGLTTDTYVSALPEVAHEAAQETAG</sequence>
<evidence type="ECO:0000313" key="4">
    <source>
        <dbReference type="Proteomes" id="UP001500064"/>
    </source>
</evidence>
<dbReference type="EMBL" id="BAAAMU010000147">
    <property type="protein sequence ID" value="GAA1685992.1"/>
    <property type="molecule type" value="Genomic_DNA"/>
</dbReference>
<evidence type="ECO:0000313" key="3">
    <source>
        <dbReference type="EMBL" id="GAA1685992.1"/>
    </source>
</evidence>
<dbReference type="InterPro" id="IPR011010">
    <property type="entry name" value="DNA_brk_join_enz"/>
</dbReference>
<dbReference type="InterPro" id="IPR013762">
    <property type="entry name" value="Integrase-like_cat_sf"/>
</dbReference>
<dbReference type="Gene3D" id="1.10.443.10">
    <property type="entry name" value="Intergrase catalytic core"/>
    <property type="match status" value="1"/>
</dbReference>
<keyword evidence="4" id="KW-1185">Reference proteome</keyword>
<keyword evidence="1" id="KW-0233">DNA recombination</keyword>
<protein>
    <recommendedName>
        <fullName evidence="2">Tyr recombinase domain-containing protein</fullName>
    </recommendedName>
</protein>
<evidence type="ECO:0000259" key="2">
    <source>
        <dbReference type="PROSITE" id="PS51898"/>
    </source>
</evidence>
<name>A0ABP4TEH3_9ACTN</name>
<dbReference type="SUPFAM" id="SSF56349">
    <property type="entry name" value="DNA breaking-rejoining enzymes"/>
    <property type="match status" value="1"/>
</dbReference>
<organism evidence="3 4">
    <name type="scientific">Nonomuraea maheshkhaliensis</name>
    <dbReference type="NCBI Taxonomy" id="419590"/>
    <lineage>
        <taxon>Bacteria</taxon>
        <taxon>Bacillati</taxon>
        <taxon>Actinomycetota</taxon>
        <taxon>Actinomycetes</taxon>
        <taxon>Streptosporangiales</taxon>
        <taxon>Streptosporangiaceae</taxon>
        <taxon>Nonomuraea</taxon>
    </lineage>
</organism>
<dbReference type="PROSITE" id="PS51898">
    <property type="entry name" value="TYR_RECOMBINASE"/>
    <property type="match status" value="1"/>
</dbReference>
<dbReference type="Proteomes" id="UP001500064">
    <property type="component" value="Unassembled WGS sequence"/>
</dbReference>
<dbReference type="Pfam" id="PF00589">
    <property type="entry name" value="Phage_integrase"/>
    <property type="match status" value="1"/>
</dbReference>
<evidence type="ECO:0000256" key="1">
    <source>
        <dbReference type="ARBA" id="ARBA00023172"/>
    </source>
</evidence>
<gene>
    <name evidence="3" type="ORF">GCM10009733_098320</name>
</gene>
<proteinExistence type="predicted"/>
<accession>A0ABP4TEH3</accession>
<dbReference type="InterPro" id="IPR002104">
    <property type="entry name" value="Integrase_catalytic"/>
</dbReference>